<evidence type="ECO:0000313" key="2">
    <source>
        <dbReference type="EMBL" id="SDY53071.1"/>
    </source>
</evidence>
<dbReference type="RefSeq" id="WP_091726082.1">
    <property type="nucleotide sequence ID" value="NZ_FNQE01000002.1"/>
</dbReference>
<proteinExistence type="predicted"/>
<organism evidence="2 3">
    <name type="scientific">Proteiniborus ethanoligenes</name>
    <dbReference type="NCBI Taxonomy" id="415015"/>
    <lineage>
        <taxon>Bacteria</taxon>
        <taxon>Bacillati</taxon>
        <taxon>Bacillota</taxon>
        <taxon>Clostridia</taxon>
        <taxon>Eubacteriales</taxon>
        <taxon>Proteiniborus</taxon>
    </lineage>
</organism>
<feature type="transmembrane region" description="Helical" evidence="1">
    <location>
        <begin position="51"/>
        <end position="73"/>
    </location>
</feature>
<dbReference type="AlphaFoldDB" id="A0A1H3KLQ6"/>
<evidence type="ECO:0000313" key="3">
    <source>
        <dbReference type="Proteomes" id="UP000198625"/>
    </source>
</evidence>
<sequence>MKNIVKKMAYSILRILNDDSGKLIKGEAAIVFLAFLGIYALYDFINGGGKVFLHVFLPTLGISVVLTIGAYFFNNHL</sequence>
<dbReference type="EMBL" id="FNQE01000002">
    <property type="protein sequence ID" value="SDY53071.1"/>
    <property type="molecule type" value="Genomic_DNA"/>
</dbReference>
<accession>A0A1H3KLQ6</accession>
<gene>
    <name evidence="2" type="ORF">SAMN05660462_00235</name>
</gene>
<keyword evidence="1" id="KW-1133">Transmembrane helix</keyword>
<keyword evidence="1" id="KW-0812">Transmembrane</keyword>
<keyword evidence="3" id="KW-1185">Reference proteome</keyword>
<keyword evidence="1" id="KW-0472">Membrane</keyword>
<protein>
    <submittedName>
        <fullName evidence="2">Uncharacterized protein</fullName>
    </submittedName>
</protein>
<dbReference type="Proteomes" id="UP000198625">
    <property type="component" value="Unassembled WGS sequence"/>
</dbReference>
<evidence type="ECO:0000256" key="1">
    <source>
        <dbReference type="SAM" id="Phobius"/>
    </source>
</evidence>
<feature type="transmembrane region" description="Helical" evidence="1">
    <location>
        <begin position="28"/>
        <end position="45"/>
    </location>
</feature>
<name>A0A1H3KLQ6_9FIRM</name>
<reference evidence="2 3" key="1">
    <citation type="submission" date="2016-10" db="EMBL/GenBank/DDBJ databases">
        <authorList>
            <person name="de Groot N.N."/>
        </authorList>
    </citation>
    <scope>NUCLEOTIDE SEQUENCE [LARGE SCALE GENOMIC DNA]</scope>
    <source>
        <strain evidence="2 3">DSM 21650</strain>
    </source>
</reference>